<dbReference type="GO" id="GO:0006783">
    <property type="term" value="P:heme biosynthetic process"/>
    <property type="evidence" value="ECO:0007669"/>
    <property type="project" value="TreeGrafter"/>
</dbReference>
<comment type="function">
    <text evidence="2">Tetrapolymerization of the monopyrrole PBG into the hydroxymethylbilane pre-uroporphyrinogen in several discrete steps.</text>
</comment>
<dbReference type="Pfam" id="PF03900">
    <property type="entry name" value="Porphobil_deamC"/>
    <property type="match status" value="1"/>
</dbReference>
<dbReference type="PIRSF" id="PIRSF001438">
    <property type="entry name" value="4pyrrol_synth_OHMeBilane_synth"/>
    <property type="match status" value="1"/>
</dbReference>
<dbReference type="OrthoDB" id="9810298at2"/>
<dbReference type="EC" id="2.5.1.61" evidence="5 9"/>
<dbReference type="RefSeq" id="WP_012868800.1">
    <property type="nucleotide sequence ID" value="NC_013522.1"/>
</dbReference>
<dbReference type="PANTHER" id="PTHR11557">
    <property type="entry name" value="PORPHOBILINOGEN DEAMINASE"/>
    <property type="match status" value="1"/>
</dbReference>
<comment type="cofactor">
    <cofactor evidence="1">
        <name>dipyrromethane</name>
        <dbReference type="ChEBI" id="CHEBI:60342"/>
    </cofactor>
</comment>
<name>D1B7N1_THEAS</name>
<evidence type="ECO:0000259" key="10">
    <source>
        <dbReference type="Pfam" id="PF01379"/>
    </source>
</evidence>
<evidence type="ECO:0000313" key="13">
    <source>
        <dbReference type="Proteomes" id="UP000002030"/>
    </source>
</evidence>
<dbReference type="Gene3D" id="3.30.160.40">
    <property type="entry name" value="Porphobilinogen deaminase, C-terminal domain"/>
    <property type="match status" value="1"/>
</dbReference>
<accession>D1B7N1</accession>
<dbReference type="Proteomes" id="UP000002030">
    <property type="component" value="Chromosome"/>
</dbReference>
<gene>
    <name evidence="12" type="ordered locus">Taci_0044</name>
</gene>
<keyword evidence="7" id="KW-0627">Porphyrin biosynthesis</keyword>
<keyword evidence="13" id="KW-1185">Reference proteome</keyword>
<dbReference type="AlphaFoldDB" id="D1B7N1"/>
<dbReference type="InterPro" id="IPR000860">
    <property type="entry name" value="HemC"/>
</dbReference>
<evidence type="ECO:0000256" key="6">
    <source>
        <dbReference type="ARBA" id="ARBA00022679"/>
    </source>
</evidence>
<dbReference type="FunFam" id="3.40.190.10:FF:000005">
    <property type="entry name" value="Porphobilinogen deaminase"/>
    <property type="match status" value="1"/>
</dbReference>
<dbReference type="PATRIC" id="fig|525903.6.peg.47"/>
<proteinExistence type="inferred from homology"/>
<feature type="domain" description="Porphobilinogen deaminase C-terminal" evidence="11">
    <location>
        <begin position="216"/>
        <end position="284"/>
    </location>
</feature>
<dbReference type="SUPFAM" id="SSF54782">
    <property type="entry name" value="Porphobilinogen deaminase (hydroxymethylbilane synthase), C-terminal domain"/>
    <property type="match status" value="1"/>
</dbReference>
<dbReference type="PANTHER" id="PTHR11557:SF0">
    <property type="entry name" value="PORPHOBILINOGEN DEAMINASE"/>
    <property type="match status" value="1"/>
</dbReference>
<evidence type="ECO:0000256" key="1">
    <source>
        <dbReference type="ARBA" id="ARBA00001916"/>
    </source>
</evidence>
<protein>
    <recommendedName>
        <fullName evidence="5 9">Hydroxymethylbilane synthase</fullName>
        <ecNumber evidence="5 9">2.5.1.61</ecNumber>
    </recommendedName>
</protein>
<dbReference type="Pfam" id="PF01379">
    <property type="entry name" value="Porphobil_deam"/>
    <property type="match status" value="1"/>
</dbReference>
<evidence type="ECO:0000259" key="11">
    <source>
        <dbReference type="Pfam" id="PF03900"/>
    </source>
</evidence>
<dbReference type="HOGENOM" id="CLU_019704_0_2_0"/>
<dbReference type="KEGG" id="tai:Taci_0044"/>
<dbReference type="EMBL" id="CP001818">
    <property type="protein sequence ID" value="ACZ18284.1"/>
    <property type="molecule type" value="Genomic_DNA"/>
</dbReference>
<dbReference type="EnsemblBacteria" id="ACZ18284">
    <property type="protein sequence ID" value="ACZ18284"/>
    <property type="gene ID" value="Taci_0044"/>
</dbReference>
<dbReference type="SUPFAM" id="SSF53850">
    <property type="entry name" value="Periplasmic binding protein-like II"/>
    <property type="match status" value="1"/>
</dbReference>
<dbReference type="eggNOG" id="COG0181">
    <property type="taxonomic scope" value="Bacteria"/>
</dbReference>
<dbReference type="Gene3D" id="3.40.190.10">
    <property type="entry name" value="Periplasmic binding protein-like II"/>
    <property type="match status" value="2"/>
</dbReference>
<dbReference type="InterPro" id="IPR036803">
    <property type="entry name" value="Porphobilinogen_deaminase_C_sf"/>
</dbReference>
<reference evidence="12 13" key="1">
    <citation type="journal article" date="2009" name="Stand. Genomic Sci.">
        <title>Complete genome sequence of Thermanaerovibrio acidaminovorans type strain (Su883).</title>
        <authorList>
            <person name="Chovatia M."/>
            <person name="Sikorski J."/>
            <person name="Schroder M."/>
            <person name="Lapidus A."/>
            <person name="Nolan M."/>
            <person name="Tice H."/>
            <person name="Glavina Del Rio T."/>
            <person name="Copeland A."/>
            <person name="Cheng J.F."/>
            <person name="Lucas S."/>
            <person name="Chen F."/>
            <person name="Bruce D."/>
            <person name="Goodwin L."/>
            <person name="Pitluck S."/>
            <person name="Ivanova N."/>
            <person name="Mavromatis K."/>
            <person name="Ovchinnikova G."/>
            <person name="Pati A."/>
            <person name="Chen A."/>
            <person name="Palaniappan K."/>
            <person name="Land M."/>
            <person name="Hauser L."/>
            <person name="Chang Y.J."/>
            <person name="Jeffries C.D."/>
            <person name="Chain P."/>
            <person name="Saunders E."/>
            <person name="Detter J.C."/>
            <person name="Brettin T."/>
            <person name="Rohde M."/>
            <person name="Goker M."/>
            <person name="Spring S."/>
            <person name="Bristow J."/>
            <person name="Markowitz V."/>
            <person name="Hugenholtz P."/>
            <person name="Kyrpides N.C."/>
            <person name="Klenk H.P."/>
            <person name="Eisen J.A."/>
        </authorList>
    </citation>
    <scope>NUCLEOTIDE SEQUENCE [LARGE SCALE GENOMIC DNA]</scope>
    <source>
        <strain evidence="13">ATCC 49978 / DSM 6589 / Su883</strain>
    </source>
</reference>
<keyword evidence="6 12" id="KW-0808">Transferase</keyword>
<comment type="subunit">
    <text evidence="4">Monomer.</text>
</comment>
<dbReference type="GO" id="GO:0005737">
    <property type="term" value="C:cytoplasm"/>
    <property type="evidence" value="ECO:0007669"/>
    <property type="project" value="UniProtKB-UniRule"/>
</dbReference>
<evidence type="ECO:0000256" key="5">
    <source>
        <dbReference type="ARBA" id="ARBA00012655"/>
    </source>
</evidence>
<feature type="domain" description="Porphobilinogen deaminase N-terminal" evidence="10">
    <location>
        <begin position="7"/>
        <end position="202"/>
    </location>
</feature>
<evidence type="ECO:0000313" key="12">
    <source>
        <dbReference type="EMBL" id="ACZ18284.1"/>
    </source>
</evidence>
<organism evidence="12 13">
    <name type="scientific">Thermanaerovibrio acidaminovorans (strain ATCC 49978 / DSM 6589 / Su883)</name>
    <name type="common">Selenomonas acidaminovorans</name>
    <dbReference type="NCBI Taxonomy" id="525903"/>
    <lineage>
        <taxon>Bacteria</taxon>
        <taxon>Thermotogati</taxon>
        <taxon>Synergistota</taxon>
        <taxon>Synergistia</taxon>
        <taxon>Synergistales</taxon>
        <taxon>Synergistaceae</taxon>
        <taxon>Thermanaerovibrio</taxon>
    </lineage>
</organism>
<evidence type="ECO:0000256" key="4">
    <source>
        <dbReference type="ARBA" id="ARBA00011245"/>
    </source>
</evidence>
<comment type="similarity">
    <text evidence="3">Belongs to the HMBS family.</text>
</comment>
<dbReference type="NCBIfam" id="TIGR00212">
    <property type="entry name" value="hemC"/>
    <property type="match status" value="1"/>
</dbReference>
<dbReference type="PRINTS" id="PR00151">
    <property type="entry name" value="PORPHBDMNASE"/>
</dbReference>
<dbReference type="GO" id="GO:0004418">
    <property type="term" value="F:hydroxymethylbilane synthase activity"/>
    <property type="evidence" value="ECO:0007669"/>
    <property type="project" value="UniProtKB-UniRule"/>
</dbReference>
<evidence type="ECO:0000256" key="9">
    <source>
        <dbReference type="NCBIfam" id="TIGR00212"/>
    </source>
</evidence>
<dbReference type="InterPro" id="IPR022417">
    <property type="entry name" value="Porphobilin_deaminase_N"/>
</dbReference>
<evidence type="ECO:0000256" key="8">
    <source>
        <dbReference type="ARBA" id="ARBA00048169"/>
    </source>
</evidence>
<evidence type="ECO:0000256" key="3">
    <source>
        <dbReference type="ARBA" id="ARBA00005638"/>
    </source>
</evidence>
<dbReference type="InterPro" id="IPR022418">
    <property type="entry name" value="Porphobilinogen_deaminase_C"/>
</dbReference>
<dbReference type="STRING" id="525903.Taci_0044"/>
<sequence length="307" mass="32802">MTRFDLLTRSSPLAMAQARMWKDRIESLGHSVRLLDVSTHGDRDRRRHLACFGGFGAFVKALEDRLLSGQGHGAVHSLKDVPSVQPDGLVIAGVLERGPRGDVLVTREGLSLEELPSGAVIGTSSIRRAAQVRMLRGDLNVECCRGNVHSRLRKLEQGLFHGIVLARAGLERLGIRAPMAELPFITSPGQGAVALEAREGSELHLLGARLTHRSTWLEVLAERSFLKAFGMGCSAPVAASAVMDRDTLTLKVQVLSPNGTSAAEAEVSCVPWGEEDAYALGEAAFREISGSPEVLSAGSAAREVCGP</sequence>
<comment type="catalytic activity">
    <reaction evidence="8">
        <text>4 porphobilinogen + H2O = hydroxymethylbilane + 4 NH4(+)</text>
        <dbReference type="Rhea" id="RHEA:13185"/>
        <dbReference type="ChEBI" id="CHEBI:15377"/>
        <dbReference type="ChEBI" id="CHEBI:28938"/>
        <dbReference type="ChEBI" id="CHEBI:57845"/>
        <dbReference type="ChEBI" id="CHEBI:58126"/>
        <dbReference type="EC" id="2.5.1.61"/>
    </reaction>
</comment>
<evidence type="ECO:0000256" key="7">
    <source>
        <dbReference type="ARBA" id="ARBA00023244"/>
    </source>
</evidence>
<evidence type="ECO:0000256" key="2">
    <source>
        <dbReference type="ARBA" id="ARBA00002869"/>
    </source>
</evidence>